<accession>A0A4U0WP27</accession>
<sequence>MSPPALRRESYHLTEPHPSVPRSNYIHAGRGGAGNYAHYNPAEITAGPLATGPASRTKLAPPPSSARLMGGRGGAGNVYKPNERAIFSFDEELERQRKMLENAAPVYHIGRGGAGNAVDDWRPNANRHGSASSALSSGSESSEKLRRGMDGAWRTLSRTFTRQ</sequence>
<comment type="caution">
    <text evidence="2">The sequence shown here is derived from an EMBL/GenBank/DDBJ whole genome shotgun (WGS) entry which is preliminary data.</text>
</comment>
<dbReference type="InterPro" id="IPR022024">
    <property type="entry name" value="DUF3602"/>
</dbReference>
<dbReference type="EMBL" id="NAJN01001219">
    <property type="protein sequence ID" value="TKA64781.1"/>
    <property type="molecule type" value="Genomic_DNA"/>
</dbReference>
<evidence type="ECO:0000313" key="3">
    <source>
        <dbReference type="Proteomes" id="UP000308768"/>
    </source>
</evidence>
<feature type="compositionally biased region" description="Low complexity" evidence="1">
    <location>
        <begin position="129"/>
        <end position="140"/>
    </location>
</feature>
<keyword evidence="3" id="KW-1185">Reference proteome</keyword>
<gene>
    <name evidence="2" type="ORF">B0A49_09412</name>
</gene>
<feature type="region of interest" description="Disordered" evidence="1">
    <location>
        <begin position="118"/>
        <end position="163"/>
    </location>
</feature>
<proteinExistence type="predicted"/>
<name>A0A4U0WP27_9PEZI</name>
<reference evidence="2 3" key="1">
    <citation type="submission" date="2017-03" db="EMBL/GenBank/DDBJ databases">
        <title>Genomes of endolithic fungi from Antarctica.</title>
        <authorList>
            <person name="Coleine C."/>
            <person name="Masonjones S."/>
            <person name="Stajich J.E."/>
        </authorList>
    </citation>
    <scope>NUCLEOTIDE SEQUENCE [LARGE SCALE GENOMIC DNA]</scope>
    <source>
        <strain evidence="2 3">CCFEE 5187</strain>
    </source>
</reference>
<feature type="compositionally biased region" description="Basic and acidic residues" evidence="1">
    <location>
        <begin position="1"/>
        <end position="15"/>
    </location>
</feature>
<evidence type="ECO:0000313" key="2">
    <source>
        <dbReference type="EMBL" id="TKA64781.1"/>
    </source>
</evidence>
<dbReference type="AlphaFoldDB" id="A0A4U0WP27"/>
<dbReference type="OrthoDB" id="5424462at2759"/>
<dbReference type="Pfam" id="PF12223">
    <property type="entry name" value="DUF3602"/>
    <property type="match status" value="1"/>
</dbReference>
<organism evidence="2 3">
    <name type="scientific">Cryomyces minteri</name>
    <dbReference type="NCBI Taxonomy" id="331657"/>
    <lineage>
        <taxon>Eukaryota</taxon>
        <taxon>Fungi</taxon>
        <taxon>Dikarya</taxon>
        <taxon>Ascomycota</taxon>
        <taxon>Pezizomycotina</taxon>
        <taxon>Dothideomycetes</taxon>
        <taxon>Dothideomycetes incertae sedis</taxon>
        <taxon>Cryomyces</taxon>
    </lineage>
</organism>
<dbReference type="InterPro" id="IPR053203">
    <property type="entry name" value="Cisplatin_resist-associated"/>
</dbReference>
<dbReference type="Proteomes" id="UP000308768">
    <property type="component" value="Unassembled WGS sequence"/>
</dbReference>
<feature type="region of interest" description="Disordered" evidence="1">
    <location>
        <begin position="1"/>
        <end position="79"/>
    </location>
</feature>
<dbReference type="PANTHER" id="PTHR34693:SF2">
    <property type="entry name" value="DUF3602 DOMAIN-CONTAINING PROTEIN"/>
    <property type="match status" value="1"/>
</dbReference>
<evidence type="ECO:0000256" key="1">
    <source>
        <dbReference type="SAM" id="MobiDB-lite"/>
    </source>
</evidence>
<dbReference type="PANTHER" id="PTHR34693">
    <property type="entry name" value="PROTEIN PAR32"/>
    <property type="match status" value="1"/>
</dbReference>
<protein>
    <submittedName>
        <fullName evidence="2">Uncharacterized protein</fullName>
    </submittedName>
</protein>